<name>A0A3P6GYH3_BRAOL</name>
<feature type="transmembrane region" description="Helical" evidence="2">
    <location>
        <begin position="91"/>
        <end position="112"/>
    </location>
</feature>
<evidence type="ECO:0000256" key="1">
    <source>
        <dbReference type="SAM" id="MobiDB-lite"/>
    </source>
</evidence>
<dbReference type="EMBL" id="LR031880">
    <property type="protein sequence ID" value="VDD64281.1"/>
    <property type="molecule type" value="Genomic_DNA"/>
</dbReference>
<dbReference type="PANTHER" id="PTHR36721:SF1">
    <property type="entry name" value="OS04G0446401 PROTEIN"/>
    <property type="match status" value="1"/>
</dbReference>
<feature type="chain" id="PRO_5017930865" description="Transmembrane protein" evidence="3">
    <location>
        <begin position="22"/>
        <end position="127"/>
    </location>
</feature>
<accession>A0A3P6GYH3</accession>
<evidence type="ECO:0000256" key="3">
    <source>
        <dbReference type="SAM" id="SignalP"/>
    </source>
</evidence>
<feature type="compositionally biased region" description="Pro residues" evidence="1">
    <location>
        <begin position="35"/>
        <end position="53"/>
    </location>
</feature>
<keyword evidence="2" id="KW-0812">Transmembrane</keyword>
<dbReference type="PANTHER" id="PTHR36721">
    <property type="entry name" value="PROLINE-RICH FAMILY PROTEIN"/>
    <property type="match status" value="1"/>
</dbReference>
<keyword evidence="3" id="KW-0732">Signal</keyword>
<evidence type="ECO:0008006" key="5">
    <source>
        <dbReference type="Google" id="ProtNLM"/>
    </source>
</evidence>
<sequence>MEPPLQSLTLFLVCFLFLVSASILVDSQSQDSSISPPPPPPQSLTQPPPPPPVKVGSSKPIHEKHHQRKKWRQGRNQKHPQPRKLNTGKTVGFFFAGAATALQVAVAAFLLIKRKQLLLKISNDNRH</sequence>
<evidence type="ECO:0000313" key="4">
    <source>
        <dbReference type="EMBL" id="VDD64281.1"/>
    </source>
</evidence>
<dbReference type="AlphaFoldDB" id="A0A3P6GYH3"/>
<evidence type="ECO:0000256" key="2">
    <source>
        <dbReference type="SAM" id="Phobius"/>
    </source>
</evidence>
<gene>
    <name evidence="4" type="ORF">BOLC6T39734H</name>
</gene>
<protein>
    <recommendedName>
        <fullName evidence="5">Transmembrane protein</fullName>
    </recommendedName>
</protein>
<organism evidence="4">
    <name type="scientific">Brassica oleracea</name>
    <name type="common">Wild cabbage</name>
    <dbReference type="NCBI Taxonomy" id="3712"/>
    <lineage>
        <taxon>Eukaryota</taxon>
        <taxon>Viridiplantae</taxon>
        <taxon>Streptophyta</taxon>
        <taxon>Embryophyta</taxon>
        <taxon>Tracheophyta</taxon>
        <taxon>Spermatophyta</taxon>
        <taxon>Magnoliopsida</taxon>
        <taxon>eudicotyledons</taxon>
        <taxon>Gunneridae</taxon>
        <taxon>Pentapetalae</taxon>
        <taxon>rosids</taxon>
        <taxon>malvids</taxon>
        <taxon>Brassicales</taxon>
        <taxon>Brassicaceae</taxon>
        <taxon>Brassiceae</taxon>
        <taxon>Brassica</taxon>
    </lineage>
</organism>
<keyword evidence="2" id="KW-0472">Membrane</keyword>
<reference evidence="4" key="1">
    <citation type="submission" date="2018-11" db="EMBL/GenBank/DDBJ databases">
        <authorList>
            <consortium name="Genoscope - CEA"/>
            <person name="William W."/>
        </authorList>
    </citation>
    <scope>NUCLEOTIDE SEQUENCE</scope>
</reference>
<keyword evidence="2" id="KW-1133">Transmembrane helix</keyword>
<feature type="region of interest" description="Disordered" evidence="1">
    <location>
        <begin position="29"/>
        <end position="87"/>
    </location>
</feature>
<feature type="signal peptide" evidence="3">
    <location>
        <begin position="1"/>
        <end position="21"/>
    </location>
</feature>
<proteinExistence type="predicted"/>
<feature type="compositionally biased region" description="Basic residues" evidence="1">
    <location>
        <begin position="62"/>
        <end position="82"/>
    </location>
</feature>